<organism evidence="7">
    <name type="scientific">Daucus carota subsp. sativus</name>
    <name type="common">Carrot</name>
    <dbReference type="NCBI Taxonomy" id="79200"/>
    <lineage>
        <taxon>Eukaryota</taxon>
        <taxon>Viridiplantae</taxon>
        <taxon>Streptophyta</taxon>
        <taxon>Embryophyta</taxon>
        <taxon>Tracheophyta</taxon>
        <taxon>Spermatophyta</taxon>
        <taxon>Magnoliopsida</taxon>
        <taxon>eudicotyledons</taxon>
        <taxon>Gunneridae</taxon>
        <taxon>Pentapetalae</taxon>
        <taxon>asterids</taxon>
        <taxon>campanulids</taxon>
        <taxon>Apiales</taxon>
        <taxon>Apiaceae</taxon>
        <taxon>Apioideae</taxon>
        <taxon>Scandiceae</taxon>
        <taxon>Daucinae</taxon>
        <taxon>Daucus</taxon>
        <taxon>Daucus sect. Daucus</taxon>
    </lineage>
</organism>
<keyword evidence="4 6" id="KW-1133">Transmembrane helix</keyword>
<dbReference type="Gramene" id="KZM88820">
    <property type="protein sequence ID" value="KZM88820"/>
    <property type="gene ID" value="DCAR_025895"/>
</dbReference>
<keyword evidence="5 6" id="KW-0472">Membrane</keyword>
<dbReference type="PANTHER" id="PTHR11206">
    <property type="entry name" value="MULTIDRUG RESISTANCE PROTEIN"/>
    <property type="match status" value="1"/>
</dbReference>
<dbReference type="OMA" id="NYTWCAT"/>
<evidence type="ECO:0000313" key="7">
    <source>
        <dbReference type="EMBL" id="KZM88820.1"/>
    </source>
</evidence>
<dbReference type="InterPro" id="IPR045069">
    <property type="entry name" value="MATE_euk"/>
</dbReference>
<evidence type="ECO:0000256" key="5">
    <source>
        <dbReference type="ARBA" id="ARBA00023136"/>
    </source>
</evidence>
<feature type="transmembrane region" description="Helical" evidence="6">
    <location>
        <begin position="305"/>
        <end position="332"/>
    </location>
</feature>
<accession>A0A161ZQS2</accession>
<dbReference type="AlphaFoldDB" id="A0A161ZQS2"/>
<dbReference type="GO" id="GO:0015297">
    <property type="term" value="F:antiporter activity"/>
    <property type="evidence" value="ECO:0007669"/>
    <property type="project" value="InterPro"/>
</dbReference>
<dbReference type="EMBL" id="LNRQ01000007">
    <property type="protein sequence ID" value="KZM88820.1"/>
    <property type="molecule type" value="Genomic_DNA"/>
</dbReference>
<gene>
    <name evidence="7" type="ORF">DCAR_025895</name>
</gene>
<feature type="transmembrane region" description="Helical" evidence="6">
    <location>
        <begin position="38"/>
        <end position="60"/>
    </location>
</feature>
<name>A0A161ZQS2_DAUCS</name>
<dbReference type="GO" id="GO:0016020">
    <property type="term" value="C:membrane"/>
    <property type="evidence" value="ECO:0007669"/>
    <property type="project" value="UniProtKB-SubCell"/>
</dbReference>
<comment type="subcellular location">
    <subcellularLocation>
        <location evidence="1">Membrane</location>
        <topology evidence="1">Multi-pass membrane protein</topology>
    </subcellularLocation>
</comment>
<proteinExistence type="inferred from homology"/>
<feature type="transmembrane region" description="Helical" evidence="6">
    <location>
        <begin position="380"/>
        <end position="402"/>
    </location>
</feature>
<comment type="similarity">
    <text evidence="2 6">Belongs to the multi antimicrobial extrusion (MATE) (TC 2.A.66.1) family.</text>
</comment>
<reference evidence="7" key="1">
    <citation type="journal article" date="2016" name="Nat. Genet.">
        <title>A high-quality carrot genome assembly provides new insights into carotenoid accumulation and asterid genome evolution.</title>
        <authorList>
            <person name="Iorizzo M."/>
            <person name="Ellison S."/>
            <person name="Senalik D."/>
            <person name="Zeng P."/>
            <person name="Satapoomin P."/>
            <person name="Huang J."/>
            <person name="Bowman M."/>
            <person name="Iovene M."/>
            <person name="Sanseverino W."/>
            <person name="Cavagnaro P."/>
            <person name="Yildiz M."/>
            <person name="Macko-Podgorni A."/>
            <person name="Moranska E."/>
            <person name="Grzebelus E."/>
            <person name="Grzebelus D."/>
            <person name="Ashrafi H."/>
            <person name="Zheng Z."/>
            <person name="Cheng S."/>
            <person name="Spooner D."/>
            <person name="Van Deynze A."/>
            <person name="Simon P."/>
        </authorList>
    </citation>
    <scope>NUCLEOTIDE SEQUENCE [LARGE SCALE GENOMIC DNA]</scope>
    <source>
        <tissue evidence="7">Leaf</tissue>
    </source>
</reference>
<dbReference type="NCBIfam" id="TIGR00797">
    <property type="entry name" value="matE"/>
    <property type="match status" value="1"/>
</dbReference>
<evidence type="ECO:0000256" key="6">
    <source>
        <dbReference type="RuleBase" id="RU004914"/>
    </source>
</evidence>
<feature type="transmembrane region" description="Helical" evidence="6">
    <location>
        <begin position="352"/>
        <end position="373"/>
    </location>
</feature>
<feature type="transmembrane region" description="Helical" evidence="6">
    <location>
        <begin position="7"/>
        <end position="32"/>
    </location>
</feature>
<evidence type="ECO:0000256" key="2">
    <source>
        <dbReference type="ARBA" id="ARBA00010199"/>
    </source>
</evidence>
<feature type="transmembrane region" description="Helical" evidence="6">
    <location>
        <begin position="156"/>
        <end position="176"/>
    </location>
</feature>
<feature type="transmembrane region" description="Helical" evidence="6">
    <location>
        <begin position="182"/>
        <end position="207"/>
    </location>
</feature>
<keyword evidence="3 6" id="KW-0812">Transmembrane</keyword>
<dbReference type="GO" id="GO:1990961">
    <property type="term" value="P:xenobiotic detoxification by transmembrane export across the plasma membrane"/>
    <property type="evidence" value="ECO:0007669"/>
    <property type="project" value="InterPro"/>
</dbReference>
<evidence type="ECO:0000256" key="3">
    <source>
        <dbReference type="ARBA" id="ARBA00022692"/>
    </source>
</evidence>
<evidence type="ECO:0000256" key="1">
    <source>
        <dbReference type="ARBA" id="ARBA00004141"/>
    </source>
</evidence>
<dbReference type="CDD" id="cd13132">
    <property type="entry name" value="MATE_eukaryotic"/>
    <property type="match status" value="1"/>
</dbReference>
<dbReference type="InterPro" id="IPR002528">
    <property type="entry name" value="MATE_fam"/>
</dbReference>
<comment type="caution">
    <text evidence="7">The sequence shown here is derived from an EMBL/GenBank/DDBJ whole genome shotgun (WGS) entry which is preliminary data.</text>
</comment>
<sequence length="461" mass="50415">MGEMKKVSYIAMPMVVTTVSQYMLRVISMMMIGHLGELSLSGASIATSLTNVTGFSLLFGMSSALETLCGQAYGAERYQMLGIYTYGAIISLLLVCIPISVLWIFTERLLILIGQDPLISHEAGNYSIWLIPTLFPYAILQLLIRFLLAQSLIYPMLLSSVAALVFHIPISWLLVFKFKIGSAGAALGIGLSYWLNVVLLGIYVKYASSCEKTRISFSQHVFPSIREFFRLGIPSAIMICLEWWSYELVILLSGLLPNPQLETSVLSICLVVSSLHYFIPYSFGAAASTRVSNELGAGHPEAASLAAWVASFLAVIEGVTASAILFSCRSVLGYAFGEEKELVDYVKDMVPLLSLSVLMDCLAALFSGVARGVGWQHLGAYVNLGAFFLCGIPMACVLAFVFHWRGKGLWTGLTTASLLQGLMLMMITFFTNWKKQKYAEADELNILTYGSVGKSGKAEDN</sequence>
<dbReference type="Pfam" id="PF01554">
    <property type="entry name" value="MatE"/>
    <property type="match status" value="2"/>
</dbReference>
<feature type="transmembrane region" description="Helical" evidence="6">
    <location>
        <begin position="126"/>
        <end position="144"/>
    </location>
</feature>
<dbReference type="GO" id="GO:0042910">
    <property type="term" value="F:xenobiotic transmembrane transporter activity"/>
    <property type="evidence" value="ECO:0007669"/>
    <property type="project" value="InterPro"/>
</dbReference>
<feature type="transmembrane region" description="Helical" evidence="6">
    <location>
        <begin position="228"/>
        <end position="245"/>
    </location>
</feature>
<evidence type="ECO:0000256" key="4">
    <source>
        <dbReference type="ARBA" id="ARBA00022989"/>
    </source>
</evidence>
<feature type="transmembrane region" description="Helical" evidence="6">
    <location>
        <begin position="81"/>
        <end position="106"/>
    </location>
</feature>
<protein>
    <recommendedName>
        <fullName evidence="6">Protein DETOXIFICATION</fullName>
    </recommendedName>
    <alternativeName>
        <fullName evidence="6">Multidrug and toxic compound extrusion protein</fullName>
    </alternativeName>
</protein>
<feature type="transmembrane region" description="Helical" evidence="6">
    <location>
        <begin position="265"/>
        <end position="284"/>
    </location>
</feature>
<feature type="transmembrane region" description="Helical" evidence="6">
    <location>
        <begin position="408"/>
        <end position="430"/>
    </location>
</feature>